<comment type="cofactor">
    <cofactor evidence="7">
        <name>Mg(2+)</name>
        <dbReference type="ChEBI" id="CHEBI:18420"/>
    </cofactor>
</comment>
<name>A0A2H1YFN7_9FLAO</name>
<feature type="binding site" evidence="7">
    <location>
        <position position="132"/>
    </location>
    <ligand>
        <name>Mg(2+)</name>
        <dbReference type="ChEBI" id="CHEBI:18420"/>
    </ligand>
</feature>
<proteinExistence type="predicted"/>
<feature type="transmembrane region" description="Helical" evidence="8">
    <location>
        <begin position="289"/>
        <end position="310"/>
    </location>
</feature>
<dbReference type="GO" id="GO:0044038">
    <property type="term" value="P:cell wall macromolecule biosynthetic process"/>
    <property type="evidence" value="ECO:0007669"/>
    <property type="project" value="TreeGrafter"/>
</dbReference>
<evidence type="ECO:0000256" key="2">
    <source>
        <dbReference type="ARBA" id="ARBA00022475"/>
    </source>
</evidence>
<keyword evidence="10" id="KW-1185">Reference proteome</keyword>
<gene>
    <name evidence="9" type="ORF">TNO020_180329</name>
</gene>
<dbReference type="EMBL" id="OENF01000010">
    <property type="protein sequence ID" value="SOS74295.1"/>
    <property type="molecule type" value="Genomic_DNA"/>
</dbReference>
<evidence type="ECO:0000256" key="3">
    <source>
        <dbReference type="ARBA" id="ARBA00022679"/>
    </source>
</evidence>
<feature type="transmembrane region" description="Helical" evidence="8">
    <location>
        <begin position="115"/>
        <end position="132"/>
    </location>
</feature>
<feature type="binding site" evidence="7">
    <location>
        <position position="192"/>
    </location>
    <ligand>
        <name>Mg(2+)</name>
        <dbReference type="ChEBI" id="CHEBI:18420"/>
    </ligand>
</feature>
<dbReference type="RefSeq" id="WP_101916785.1">
    <property type="nucleotide sequence ID" value="NZ_JAFMUR010000003.1"/>
</dbReference>
<keyword evidence="7" id="KW-0460">Magnesium</keyword>
<feature type="transmembrane region" description="Helical" evidence="8">
    <location>
        <begin position="93"/>
        <end position="109"/>
    </location>
</feature>
<keyword evidence="6 8" id="KW-0472">Membrane</keyword>
<organism evidence="9 10">
    <name type="scientific">Tenacibaculum piscium</name>
    <dbReference type="NCBI Taxonomy" id="1458515"/>
    <lineage>
        <taxon>Bacteria</taxon>
        <taxon>Pseudomonadati</taxon>
        <taxon>Bacteroidota</taxon>
        <taxon>Flavobacteriia</taxon>
        <taxon>Flavobacteriales</taxon>
        <taxon>Flavobacteriaceae</taxon>
        <taxon>Tenacibaculum</taxon>
    </lineage>
</organism>
<comment type="subcellular location">
    <subcellularLocation>
        <location evidence="1">Cell membrane</location>
        <topology evidence="1">Multi-pass membrane protein</topology>
    </subcellularLocation>
</comment>
<evidence type="ECO:0000256" key="6">
    <source>
        <dbReference type="ARBA" id="ARBA00023136"/>
    </source>
</evidence>
<evidence type="ECO:0000256" key="4">
    <source>
        <dbReference type="ARBA" id="ARBA00022692"/>
    </source>
</evidence>
<dbReference type="PANTHER" id="PTHR22926">
    <property type="entry name" value="PHOSPHO-N-ACETYLMURAMOYL-PENTAPEPTIDE-TRANSFERASE"/>
    <property type="match status" value="1"/>
</dbReference>
<dbReference type="AlphaFoldDB" id="A0A2H1YFN7"/>
<feature type="transmembrane region" description="Helical" evidence="8">
    <location>
        <begin position="216"/>
        <end position="235"/>
    </location>
</feature>
<feature type="transmembrane region" description="Helical" evidence="8">
    <location>
        <begin position="139"/>
        <end position="155"/>
    </location>
</feature>
<keyword evidence="3 9" id="KW-0808">Transferase</keyword>
<feature type="transmembrane region" description="Helical" evidence="8">
    <location>
        <begin position="161"/>
        <end position="182"/>
    </location>
</feature>
<evidence type="ECO:0000256" key="5">
    <source>
        <dbReference type="ARBA" id="ARBA00022989"/>
    </source>
</evidence>
<dbReference type="OrthoDB" id="9783652at2"/>
<dbReference type="GO" id="GO:0005886">
    <property type="term" value="C:plasma membrane"/>
    <property type="evidence" value="ECO:0007669"/>
    <property type="project" value="UniProtKB-SubCell"/>
</dbReference>
<evidence type="ECO:0000313" key="10">
    <source>
        <dbReference type="Proteomes" id="UP000234211"/>
    </source>
</evidence>
<keyword evidence="2" id="KW-1003">Cell membrane</keyword>
<evidence type="ECO:0000256" key="1">
    <source>
        <dbReference type="ARBA" id="ARBA00004651"/>
    </source>
</evidence>
<feature type="transmembrane region" description="Helical" evidence="8">
    <location>
        <begin position="65"/>
        <end position="81"/>
    </location>
</feature>
<accession>A0A2H1YFN7</accession>
<dbReference type="Pfam" id="PF00953">
    <property type="entry name" value="Glycos_transf_4"/>
    <property type="match status" value="1"/>
</dbReference>
<dbReference type="CDD" id="cd06854">
    <property type="entry name" value="GT_WbpL_WbcO_like"/>
    <property type="match status" value="1"/>
</dbReference>
<dbReference type="GO" id="GO:0046872">
    <property type="term" value="F:metal ion binding"/>
    <property type="evidence" value="ECO:0007669"/>
    <property type="project" value="UniProtKB-KW"/>
</dbReference>
<dbReference type="GO" id="GO:0071555">
    <property type="term" value="P:cell wall organization"/>
    <property type="evidence" value="ECO:0007669"/>
    <property type="project" value="TreeGrafter"/>
</dbReference>
<keyword evidence="7" id="KW-0479">Metal-binding</keyword>
<feature type="transmembrane region" description="Helical" evidence="8">
    <location>
        <begin position="189"/>
        <end position="210"/>
    </location>
</feature>
<feature type="transmembrane region" description="Helical" evidence="8">
    <location>
        <begin position="264"/>
        <end position="283"/>
    </location>
</feature>
<protein>
    <submittedName>
        <fullName evidence="9">UDP-N-acetylmuramyl pentapeptide phosphotransferase/UDP-N-acetylglucosamine-1-phosphate transferase</fullName>
    </submittedName>
</protein>
<sequence>MYFNYLIIFITLVILSIVYIKLAAKFNIIDKPNHRSSHTTSTIRGGGILFLLAILLYFFTSNFQYPYFVIGVSLIAIVSFVDDIVTLSSNIRLPFQFIAIALCLFQIGFTTTDFLILIPLLIIGVGFINIYNFMDGINGITGLYSIVVLLGLYFINLKEHIVADDLIIYTLLSLVVFGFYNFRKKARMFAGDIGSISIAVLLFFIGAYFLKELKAPILLLFVLVYGADTVLTLVYRKSIGEKITEPHRKHIYQKLVQTTKLSHLQVAVIYAVFQVIICVVVYLGYKLPILHQLLIMFSCIAFSALLYIYLFKKIEKIKLLSV</sequence>
<feature type="transmembrane region" description="Helical" evidence="8">
    <location>
        <begin position="6"/>
        <end position="29"/>
    </location>
</feature>
<reference evidence="10" key="1">
    <citation type="submission" date="2017-11" db="EMBL/GenBank/DDBJ databases">
        <authorList>
            <person name="Duchaud E."/>
        </authorList>
    </citation>
    <scope>NUCLEOTIDE SEQUENCE [LARGE SCALE GENOMIC DNA]</scope>
    <source>
        <strain evidence="10">Tenacibaculum sp. TNO020</strain>
    </source>
</reference>
<evidence type="ECO:0000313" key="9">
    <source>
        <dbReference type="EMBL" id="SOS74295.1"/>
    </source>
</evidence>
<dbReference type="Proteomes" id="UP000234211">
    <property type="component" value="Unassembled WGS sequence"/>
</dbReference>
<keyword evidence="5 8" id="KW-1133">Transmembrane helix</keyword>
<dbReference type="GO" id="GO:0009103">
    <property type="term" value="P:lipopolysaccharide biosynthetic process"/>
    <property type="evidence" value="ECO:0007669"/>
    <property type="project" value="TreeGrafter"/>
</dbReference>
<evidence type="ECO:0000256" key="8">
    <source>
        <dbReference type="SAM" id="Phobius"/>
    </source>
</evidence>
<evidence type="ECO:0000256" key="7">
    <source>
        <dbReference type="PIRSR" id="PIRSR600715-1"/>
    </source>
</evidence>
<dbReference type="PANTHER" id="PTHR22926:SF3">
    <property type="entry name" value="UNDECAPRENYL-PHOSPHATE ALPHA-N-ACETYLGLUCOSAMINYL 1-PHOSPHATE TRANSFERASE"/>
    <property type="match status" value="1"/>
</dbReference>
<keyword evidence="4 8" id="KW-0812">Transmembrane</keyword>
<feature type="transmembrane region" description="Helical" evidence="8">
    <location>
        <begin position="41"/>
        <end position="59"/>
    </location>
</feature>
<dbReference type="GO" id="GO:0016780">
    <property type="term" value="F:phosphotransferase activity, for other substituted phosphate groups"/>
    <property type="evidence" value="ECO:0007669"/>
    <property type="project" value="InterPro"/>
</dbReference>
<dbReference type="InterPro" id="IPR000715">
    <property type="entry name" value="Glycosyl_transferase_4"/>
</dbReference>